<dbReference type="Pfam" id="PF13193">
    <property type="entry name" value="AMP-binding_C"/>
    <property type="match status" value="1"/>
</dbReference>
<dbReference type="EMBL" id="LJJB01000007">
    <property type="protein sequence ID" value="KQL50191.1"/>
    <property type="molecule type" value="Genomic_DNA"/>
</dbReference>
<protein>
    <submittedName>
        <fullName evidence="5">AMP-dependent synthetase</fullName>
    </submittedName>
</protein>
<dbReference type="SUPFAM" id="SSF56801">
    <property type="entry name" value="Acetyl-CoA synthetase-like"/>
    <property type="match status" value="1"/>
</dbReference>
<evidence type="ECO:0000259" key="3">
    <source>
        <dbReference type="Pfam" id="PF00501"/>
    </source>
</evidence>
<keyword evidence="2" id="KW-0436">Ligase</keyword>
<dbReference type="InterPro" id="IPR025110">
    <property type="entry name" value="AMP-bd_C"/>
</dbReference>
<dbReference type="Pfam" id="PF00501">
    <property type="entry name" value="AMP-binding"/>
    <property type="match status" value="1"/>
</dbReference>
<evidence type="ECO:0000256" key="1">
    <source>
        <dbReference type="ARBA" id="ARBA00006432"/>
    </source>
</evidence>
<dbReference type="InterPro" id="IPR045851">
    <property type="entry name" value="AMP-bd_C_sf"/>
</dbReference>
<evidence type="ECO:0000313" key="5">
    <source>
        <dbReference type="EMBL" id="KQL50191.1"/>
    </source>
</evidence>
<evidence type="ECO:0000256" key="2">
    <source>
        <dbReference type="ARBA" id="ARBA00022598"/>
    </source>
</evidence>
<feature type="domain" description="AMP-binding enzyme C-terminal" evidence="4">
    <location>
        <begin position="433"/>
        <end position="508"/>
    </location>
</feature>
<sequence>MSNDYNLIHRVNVGDIVKRSAARFPQKTALVEGDRRITYRECNQMVNKVARGLLSLGLEKGDRLAILLSNSIEFVLTYFACAKAGVTVVPINLSLLPHEVAYIISDSRAKAVVVENAFLEKLIPAGHENALRDIVLIGGAAPSDLTGILRYHDWEAVWRDQEDTEVCCEVDDRDLMQCLYTSGTTSHPKGVMSSHIAVYMNTLGTAFDMKFTEKDVSVAMLPQFHVAQLNAITTPVFIAGGTTVIMKKFEPVELMTLVQREAATQIFGLPMMYRALLDHPHRSQYDLSTLRLCVYAMAPMPNEDLQRAHETFKCDFALLFGQTEMAPVATVFRPEHQLIKPGAVGTPAVNVEVGIMNAQGELLPIGSVGEIVYRSPQTMEGYLNDPQKTAEAFAHGWFHSGDEGYFDEDNILWFGDRKKDMVKTGGVNVASIEVEKVIFQHPRVQNVAVVGLPHARWSEALTAFVISNDGGEISEEEIIQLCKDRLGGFKVPKRVLTVKEFPMTSTGKIQKHQLRAEFAQAFAELEHEDKVTE</sequence>
<evidence type="ECO:0000313" key="6">
    <source>
        <dbReference type="Proteomes" id="UP000051063"/>
    </source>
</evidence>
<reference evidence="5 6" key="1">
    <citation type="submission" date="2015-09" db="EMBL/GenBank/DDBJ databases">
        <title>Genome sequencing project for genomic taxonomy and phylogenomics of Bacillus-like bacteria.</title>
        <authorList>
            <person name="Liu B."/>
            <person name="Wang J."/>
            <person name="Zhu Y."/>
            <person name="Liu G."/>
            <person name="Chen Q."/>
            <person name="Chen Z."/>
            <person name="Lan J."/>
            <person name="Che J."/>
            <person name="Ge C."/>
            <person name="Shi H."/>
            <person name="Pan Z."/>
            <person name="Liu X."/>
        </authorList>
    </citation>
    <scope>NUCLEOTIDE SEQUENCE [LARGE SCALE GENOMIC DNA]</scope>
    <source>
        <strain evidence="5 6">DSM 8552</strain>
    </source>
</reference>
<accession>A0ABR5NF81</accession>
<dbReference type="NCBIfam" id="NF004837">
    <property type="entry name" value="PRK06187.1"/>
    <property type="match status" value="1"/>
</dbReference>
<keyword evidence="6" id="KW-1185">Reference proteome</keyword>
<evidence type="ECO:0000259" key="4">
    <source>
        <dbReference type="Pfam" id="PF13193"/>
    </source>
</evidence>
<comment type="similarity">
    <text evidence="1">Belongs to the ATP-dependent AMP-binding enzyme family.</text>
</comment>
<proteinExistence type="inferred from homology"/>
<organism evidence="5 6">
    <name type="scientific">Brevibacillus choshinensis</name>
    <dbReference type="NCBI Taxonomy" id="54911"/>
    <lineage>
        <taxon>Bacteria</taxon>
        <taxon>Bacillati</taxon>
        <taxon>Bacillota</taxon>
        <taxon>Bacilli</taxon>
        <taxon>Bacillales</taxon>
        <taxon>Paenibacillaceae</taxon>
        <taxon>Brevibacillus</taxon>
    </lineage>
</organism>
<gene>
    <name evidence="5" type="ORF">AN963_08575</name>
</gene>
<dbReference type="Proteomes" id="UP000051063">
    <property type="component" value="Unassembled WGS sequence"/>
</dbReference>
<dbReference type="Gene3D" id="3.40.50.12780">
    <property type="entry name" value="N-terminal domain of ligase-like"/>
    <property type="match status" value="1"/>
</dbReference>
<dbReference type="InterPro" id="IPR042099">
    <property type="entry name" value="ANL_N_sf"/>
</dbReference>
<dbReference type="InterPro" id="IPR000873">
    <property type="entry name" value="AMP-dep_synth/lig_dom"/>
</dbReference>
<name>A0ABR5NF81_BRECH</name>
<comment type="caution">
    <text evidence="5">The sequence shown here is derived from an EMBL/GenBank/DDBJ whole genome shotgun (WGS) entry which is preliminary data.</text>
</comment>
<dbReference type="PANTHER" id="PTHR43201">
    <property type="entry name" value="ACYL-COA SYNTHETASE"/>
    <property type="match status" value="1"/>
</dbReference>
<feature type="domain" description="AMP-dependent synthetase/ligase" evidence="3">
    <location>
        <begin position="18"/>
        <end position="383"/>
    </location>
</feature>
<dbReference type="PANTHER" id="PTHR43201:SF5">
    <property type="entry name" value="MEDIUM-CHAIN ACYL-COA LIGASE ACSF2, MITOCHONDRIAL"/>
    <property type="match status" value="1"/>
</dbReference>
<dbReference type="Gene3D" id="3.30.300.30">
    <property type="match status" value="1"/>
</dbReference>